<dbReference type="OrthoDB" id="260707at2157"/>
<evidence type="ECO:0000313" key="3">
    <source>
        <dbReference type="Proteomes" id="UP000823736"/>
    </source>
</evidence>
<evidence type="ECO:0000259" key="1">
    <source>
        <dbReference type="Pfam" id="PF26476"/>
    </source>
</evidence>
<name>A0A8T4GWB3_9EURY</name>
<proteinExistence type="predicted"/>
<evidence type="ECO:0000313" key="2">
    <source>
        <dbReference type="EMBL" id="MBP1985974.1"/>
    </source>
</evidence>
<accession>A0A8T4GWB3</accession>
<protein>
    <recommendedName>
        <fullName evidence="1">DUF8149 domain-containing protein</fullName>
    </recommendedName>
</protein>
<comment type="caution">
    <text evidence="2">The sequence shown here is derived from an EMBL/GenBank/DDBJ whole genome shotgun (WGS) entry which is preliminary data.</text>
</comment>
<reference evidence="2" key="1">
    <citation type="submission" date="2021-03" db="EMBL/GenBank/DDBJ databases">
        <title>Genomic Encyclopedia of Type Strains, Phase IV (KMG-IV): sequencing the most valuable type-strain genomes for metagenomic binning, comparative biology and taxonomic classification.</title>
        <authorList>
            <person name="Goeker M."/>
        </authorList>
    </citation>
    <scope>NUCLEOTIDE SEQUENCE</scope>
    <source>
        <strain evidence="2">DSM 26232</strain>
    </source>
</reference>
<dbReference type="Pfam" id="PF26476">
    <property type="entry name" value="DUF8149"/>
    <property type="match status" value="1"/>
</dbReference>
<dbReference type="AlphaFoldDB" id="A0A8T4GWB3"/>
<dbReference type="RefSeq" id="WP_209490037.1">
    <property type="nucleotide sequence ID" value="NZ_JAGGLC010000001.1"/>
</dbReference>
<sequence>MTDDDGPQVPIYCPECETTTRVPLSDLEAQIERHNDAVHDGDDVARVDPELAAAFQELVVEDLGLLEDDA</sequence>
<organism evidence="2 3">
    <name type="scientific">Halolamina salifodinae</name>
    <dbReference type="NCBI Taxonomy" id="1202767"/>
    <lineage>
        <taxon>Archaea</taxon>
        <taxon>Methanobacteriati</taxon>
        <taxon>Methanobacteriota</taxon>
        <taxon>Stenosarchaea group</taxon>
        <taxon>Halobacteria</taxon>
        <taxon>Halobacteriales</taxon>
        <taxon>Haloferacaceae</taxon>
    </lineage>
</organism>
<dbReference type="Proteomes" id="UP000823736">
    <property type="component" value="Unassembled WGS sequence"/>
</dbReference>
<dbReference type="InterPro" id="IPR058462">
    <property type="entry name" value="DUF8149"/>
</dbReference>
<dbReference type="EMBL" id="JAGGLC010000001">
    <property type="protein sequence ID" value="MBP1985974.1"/>
    <property type="molecule type" value="Genomic_DNA"/>
</dbReference>
<keyword evidence="3" id="KW-1185">Reference proteome</keyword>
<feature type="domain" description="DUF8149" evidence="1">
    <location>
        <begin position="1"/>
        <end position="69"/>
    </location>
</feature>
<gene>
    <name evidence="2" type="ORF">J2753_000447</name>
</gene>